<feature type="region of interest" description="Disordered" evidence="5">
    <location>
        <begin position="1070"/>
        <end position="1097"/>
    </location>
</feature>
<dbReference type="SUPFAM" id="SSF47576">
    <property type="entry name" value="Calponin-homology domain, CH-domain"/>
    <property type="match status" value="1"/>
</dbReference>
<comment type="caution">
    <text evidence="7">The sequence shown here is derived from an EMBL/GenBank/DDBJ whole genome shotgun (WGS) entry which is preliminary data.</text>
</comment>
<name>A0A8T0M494_9STRA</name>
<dbReference type="PANTHER" id="PTHR22706">
    <property type="entry name" value="ASSEMBLY FACTOR FOR SPINDLE MICROTUBULES"/>
    <property type="match status" value="1"/>
</dbReference>
<protein>
    <recommendedName>
        <fullName evidence="6">Abnormal spindle-like microcephaly-associated protein ASH domain-containing protein</fullName>
    </recommendedName>
</protein>
<sequence length="1320" mass="151500">MSRGGHQTPVVDTLLPPDSSFGESVTSSLLGKRPKSTLHKAVFEDDDSTTDRYRDALAAANVVTHFEARAQELHGVSAALGLEEPVNEDEEEGTATLVVDDFSRVAQLRFGSVPFGERKSLQLTLENPSELGNARVKYEGYAVVRNDDVPEAPLTKTRFKCDLHVCVVDALKSMTLRVTFEPLAVDVGREITVMLKFTVNDRFKLQCKATGSVTPHGTAQRLRESSEEDDGEHQIGGVKRRFDFSSLRVLAQKRMESGWAQAAVELYHSPDMDDIFFNLQDEIGNKGLLFRADRPVYADVGLQEELISLLNNYHPVWLCLGLHAVLGHQVMKEEKCSLRAIFTATTVKTSIRGKKMTSSDQKMPRVLRRIILKHLVKDSQVAKNYRSVKNLLTPLDGSTADRNDGGNAFRSTKRNINGREYFDSLTETFMLKFFMLVLFLDRAIEYKASKFAHFPCLFRIVATTNSKSTPSLTHRNNKSGDDDNVKVKNSQVFVTEFCRFFLASEGRIDKHLKQLGYALKHEQTALDEIDLEIKNWETDLRDGVRLAKLMEALTAPVSPSSSQDGEIGPTPKGLSTYLRVPALSRLQKVHNVEICLHFLQDKCGPSVLDNIKSNGGKTDKKRRLSGRVRVSSSGFAGLRNKVDEKMVENLAKDIVNGHREKTLALLWKLISSFQLQSLVDAQTMKKEIDNVVKRMSFRAKEFYDIEQQKAPVSHSDEHECYGLLLEWCRAVCANYTVSQHFALVNERIKQLGEVPVLMPQQYNTKNPPEEKMVVTFVCYLQSRLMDSYSEIHAASRLKRWWMSPYIRLRMHRKKNASARIIQRFWNSVVAIQRAFCAKREQRINGHSIDTVRVIQYHWRKQLKWRREKERQVEKAMQRKITQRRAWSTFQHHREECQRVAALQRFELMLKEKELEKRKLTLKRKVETHAAKLMKASQAQRRQMRLQELKRTVELRAACCIQDVFRREIGIPLSVGAYAYSNGMREEEQRQRELEAMALTMAKARAIRILGPWLCGKVIVPFRERNIHYVSVRKVQAWWRGTLVRLHHSTPEVVKQRKKLLTMKLVGQERHTGVSTATSGPRRVKMHQESRTEKHQPQTLGARLEMALHMLLHGKRLQDMLFASHTIEVCTRYSRECCKKCVQLQISSTIFAAIRGLNRSRPHVELLHQLLLVLVNLTTYRRSTGKNKQRPVLSTEDTDGRLQEDLRALDTLVDLLHIHRDMHHVFVLSSRVIKYYLKALSPLVDWNDDVLESWSEAKKRLGGLQELLSRRLALYTATASFRSLTQKYTERSSSSNLMKKMNPKEALSIMTQLVTLLERED</sequence>
<dbReference type="GO" id="GO:0000278">
    <property type="term" value="P:mitotic cell cycle"/>
    <property type="evidence" value="ECO:0007669"/>
    <property type="project" value="TreeGrafter"/>
</dbReference>
<dbReference type="CDD" id="cd21223">
    <property type="entry name" value="CH_ASPM_rpt1"/>
    <property type="match status" value="1"/>
</dbReference>
<feature type="region of interest" description="Disordered" evidence="5">
    <location>
        <begin position="1"/>
        <end position="28"/>
    </location>
</feature>
<evidence type="ECO:0000256" key="3">
    <source>
        <dbReference type="ARBA" id="ARBA00022860"/>
    </source>
</evidence>
<proteinExistence type="predicted"/>
<dbReference type="Gene3D" id="1.10.418.10">
    <property type="entry name" value="Calponin-like domain"/>
    <property type="match status" value="1"/>
</dbReference>
<evidence type="ECO:0000256" key="1">
    <source>
        <dbReference type="ARBA" id="ARBA00004496"/>
    </source>
</evidence>
<accession>A0A8T0M494</accession>
<dbReference type="InterPro" id="IPR031549">
    <property type="entry name" value="ASH"/>
</dbReference>
<dbReference type="GO" id="GO:0005516">
    <property type="term" value="F:calmodulin binding"/>
    <property type="evidence" value="ECO:0007669"/>
    <property type="project" value="UniProtKB-KW"/>
</dbReference>
<dbReference type="InterPro" id="IPR051185">
    <property type="entry name" value="ASPM"/>
</dbReference>
<dbReference type="Gene3D" id="2.60.40.10">
    <property type="entry name" value="Immunoglobulins"/>
    <property type="match status" value="1"/>
</dbReference>
<evidence type="ECO:0000313" key="8">
    <source>
        <dbReference type="Proteomes" id="UP000785171"/>
    </source>
</evidence>
<dbReference type="InterPro" id="IPR013783">
    <property type="entry name" value="Ig-like_fold"/>
</dbReference>
<evidence type="ECO:0000256" key="2">
    <source>
        <dbReference type="ARBA" id="ARBA00022490"/>
    </source>
</evidence>
<dbReference type="PANTHER" id="PTHR22706:SF1">
    <property type="entry name" value="ASSEMBLY FACTOR FOR SPINDLE MICROTUBULES"/>
    <property type="match status" value="1"/>
</dbReference>
<dbReference type="GO" id="GO:0005737">
    <property type="term" value="C:cytoplasm"/>
    <property type="evidence" value="ECO:0007669"/>
    <property type="project" value="UniProtKB-SubCell"/>
</dbReference>
<keyword evidence="3" id="KW-0112">Calmodulin-binding</keyword>
<keyword evidence="4" id="KW-0175">Coiled coil</keyword>
<dbReference type="GO" id="GO:0000922">
    <property type="term" value="C:spindle pole"/>
    <property type="evidence" value="ECO:0007669"/>
    <property type="project" value="TreeGrafter"/>
</dbReference>
<dbReference type="InterPro" id="IPR036872">
    <property type="entry name" value="CH_dom_sf"/>
</dbReference>
<feature type="region of interest" description="Disordered" evidence="5">
    <location>
        <begin position="215"/>
        <end position="234"/>
    </location>
</feature>
<keyword evidence="2" id="KW-0963">Cytoplasm</keyword>
<evidence type="ECO:0000256" key="5">
    <source>
        <dbReference type="SAM" id="MobiDB-lite"/>
    </source>
</evidence>
<dbReference type="Proteomes" id="UP000785171">
    <property type="component" value="Unassembled WGS sequence"/>
</dbReference>
<evidence type="ECO:0000256" key="4">
    <source>
        <dbReference type="ARBA" id="ARBA00023054"/>
    </source>
</evidence>
<evidence type="ECO:0000259" key="6">
    <source>
        <dbReference type="Pfam" id="PF15780"/>
    </source>
</evidence>
<gene>
    <name evidence="7" type="ORF">JM16_002526</name>
</gene>
<organism evidence="7 8">
    <name type="scientific">Phytophthora kernoviae</name>
    <dbReference type="NCBI Taxonomy" id="325452"/>
    <lineage>
        <taxon>Eukaryota</taxon>
        <taxon>Sar</taxon>
        <taxon>Stramenopiles</taxon>
        <taxon>Oomycota</taxon>
        <taxon>Peronosporomycetes</taxon>
        <taxon>Peronosporales</taxon>
        <taxon>Peronosporaceae</taxon>
        <taxon>Phytophthora</taxon>
    </lineage>
</organism>
<evidence type="ECO:0000313" key="7">
    <source>
        <dbReference type="EMBL" id="KAG2528741.1"/>
    </source>
</evidence>
<dbReference type="EMBL" id="JPWV03000036">
    <property type="protein sequence ID" value="KAG2528741.1"/>
    <property type="molecule type" value="Genomic_DNA"/>
</dbReference>
<dbReference type="Pfam" id="PF15780">
    <property type="entry name" value="ASH"/>
    <property type="match status" value="1"/>
</dbReference>
<feature type="compositionally biased region" description="Basic and acidic residues" evidence="5">
    <location>
        <begin position="1085"/>
        <end position="1095"/>
    </location>
</feature>
<dbReference type="GO" id="GO:0007051">
    <property type="term" value="P:spindle organization"/>
    <property type="evidence" value="ECO:0007669"/>
    <property type="project" value="TreeGrafter"/>
</dbReference>
<dbReference type="GO" id="GO:0051295">
    <property type="term" value="P:establishment of meiotic spindle localization"/>
    <property type="evidence" value="ECO:0007669"/>
    <property type="project" value="TreeGrafter"/>
</dbReference>
<comment type="subcellular location">
    <subcellularLocation>
        <location evidence="1">Cytoplasm</location>
    </subcellularLocation>
</comment>
<reference evidence="7" key="2">
    <citation type="submission" date="2020-06" db="EMBL/GenBank/DDBJ databases">
        <authorList>
            <person name="Studholme D.J."/>
        </authorList>
    </citation>
    <scope>NUCLEOTIDE SEQUENCE</scope>
    <source>
        <strain evidence="7">NZFS 2646</strain>
    </source>
</reference>
<feature type="domain" description="Abnormal spindle-like microcephaly-associated protein ASH" evidence="6">
    <location>
        <begin position="96"/>
        <end position="207"/>
    </location>
</feature>
<reference evidence="7" key="1">
    <citation type="journal article" date="2015" name="Genom Data">
        <title>Genome sequences of six Phytophthora species associated with forests in New Zealand.</title>
        <authorList>
            <person name="Studholme D.J."/>
            <person name="McDougal R.L."/>
            <person name="Sambles C."/>
            <person name="Hansen E."/>
            <person name="Hardy G."/>
            <person name="Grant M."/>
            <person name="Ganley R.J."/>
            <person name="Williams N.M."/>
        </authorList>
    </citation>
    <scope>NUCLEOTIDE SEQUENCE</scope>
    <source>
        <strain evidence="7">NZFS 2646</strain>
    </source>
</reference>